<keyword evidence="3 6" id="KW-0812">Transmembrane</keyword>
<organism evidence="7 8">
    <name type="scientific">Huso huso</name>
    <name type="common">Beluga</name>
    <name type="synonym">Acipenser huso</name>
    <dbReference type="NCBI Taxonomy" id="61971"/>
    <lineage>
        <taxon>Eukaryota</taxon>
        <taxon>Metazoa</taxon>
        <taxon>Chordata</taxon>
        <taxon>Craniata</taxon>
        <taxon>Vertebrata</taxon>
        <taxon>Euteleostomi</taxon>
        <taxon>Actinopterygii</taxon>
        <taxon>Chondrostei</taxon>
        <taxon>Acipenseriformes</taxon>
        <taxon>Acipenseridae</taxon>
        <taxon>Huso</taxon>
    </lineage>
</organism>
<accession>A0ABR0YFI1</accession>
<dbReference type="PANTHER" id="PTHR23320:SF128">
    <property type="entry name" value="MEMBRANE-SPANNING 4-DOMAINS SUBFAMILY A MEMBER 4A"/>
    <property type="match status" value="1"/>
</dbReference>
<reference evidence="7 8" key="1">
    <citation type="submission" date="2021-05" db="EMBL/GenBank/DDBJ databases">
        <authorList>
            <person name="Zahm M."/>
            <person name="Klopp C."/>
            <person name="Cabau C."/>
            <person name="Kuhl H."/>
            <person name="Suciu R."/>
            <person name="Ciorpac M."/>
            <person name="Holostenco D."/>
            <person name="Gessner J."/>
            <person name="Wuertz S."/>
            <person name="Hohne C."/>
            <person name="Stock M."/>
            <person name="Gislard M."/>
            <person name="Lluch J."/>
            <person name="Milhes M."/>
            <person name="Lampietro C."/>
            <person name="Lopez Roques C."/>
            <person name="Donnadieu C."/>
            <person name="Du K."/>
            <person name="Schartl M."/>
            <person name="Guiguen Y."/>
        </authorList>
    </citation>
    <scope>NUCLEOTIDE SEQUENCE [LARGE SCALE GENOMIC DNA]</scope>
    <source>
        <strain evidence="7">Hh-F2</strain>
        <tissue evidence="7">Blood</tissue>
    </source>
</reference>
<dbReference type="Pfam" id="PF04103">
    <property type="entry name" value="CD20"/>
    <property type="match status" value="1"/>
</dbReference>
<gene>
    <name evidence="7" type="ORF">HHUSO_G29822</name>
</gene>
<proteinExistence type="inferred from homology"/>
<feature type="transmembrane region" description="Helical" evidence="6">
    <location>
        <begin position="198"/>
        <end position="218"/>
    </location>
</feature>
<dbReference type="Proteomes" id="UP001369086">
    <property type="component" value="Unassembled WGS sequence"/>
</dbReference>
<keyword evidence="5 6" id="KW-0472">Membrane</keyword>
<comment type="caution">
    <text evidence="7">The sequence shown here is derived from an EMBL/GenBank/DDBJ whole genome shotgun (WGS) entry which is preliminary data.</text>
</comment>
<sequence length="260" mass="27804">MGYWRSSGTVKKMSTSVTTANGMVVVTQIYPQGTENTAPAPAADQRYHVVPSSALCQLSEKLKRFLKGEPRPLGTVQILIGVISIVFGVVLAMTPFSISAATGAPYWTGVLYIISGSLCVAADRTPKASLIKAALGMNVVSSVAAGIAICFYCVDLPYYYGTSVCSYPSSQSRDHYYGYQCENIVLAAQRTTTGLKSVLLIFSLLQFCVSVSMAAFACKAACHNTYTPVIVVHNSFRAAEVVGQDCESEDAKCEPPPYTV</sequence>
<evidence type="ECO:0000256" key="2">
    <source>
        <dbReference type="ARBA" id="ARBA00009565"/>
    </source>
</evidence>
<dbReference type="EMBL" id="JAHFZB010000032">
    <property type="protein sequence ID" value="KAK6471414.1"/>
    <property type="molecule type" value="Genomic_DNA"/>
</dbReference>
<feature type="transmembrane region" description="Helical" evidence="6">
    <location>
        <begin position="73"/>
        <end position="98"/>
    </location>
</feature>
<evidence type="ECO:0000256" key="5">
    <source>
        <dbReference type="ARBA" id="ARBA00023136"/>
    </source>
</evidence>
<evidence type="ECO:0000313" key="8">
    <source>
        <dbReference type="Proteomes" id="UP001369086"/>
    </source>
</evidence>
<evidence type="ECO:0000256" key="6">
    <source>
        <dbReference type="SAM" id="Phobius"/>
    </source>
</evidence>
<evidence type="ECO:0000256" key="1">
    <source>
        <dbReference type="ARBA" id="ARBA00004141"/>
    </source>
</evidence>
<keyword evidence="8" id="KW-1185">Reference proteome</keyword>
<evidence type="ECO:0000256" key="3">
    <source>
        <dbReference type="ARBA" id="ARBA00022692"/>
    </source>
</evidence>
<evidence type="ECO:0000256" key="4">
    <source>
        <dbReference type="ARBA" id="ARBA00022989"/>
    </source>
</evidence>
<name>A0ABR0YFI1_HUSHU</name>
<evidence type="ECO:0000313" key="7">
    <source>
        <dbReference type="EMBL" id="KAK6471414.1"/>
    </source>
</evidence>
<dbReference type="InterPro" id="IPR007237">
    <property type="entry name" value="CD20-like"/>
</dbReference>
<dbReference type="PANTHER" id="PTHR23320">
    <property type="entry name" value="MEMBRANE-SPANNING 4-DOMAINS SUBFAMILY A MS4A -RELATED"/>
    <property type="match status" value="1"/>
</dbReference>
<feature type="transmembrane region" description="Helical" evidence="6">
    <location>
        <begin position="134"/>
        <end position="160"/>
    </location>
</feature>
<feature type="transmembrane region" description="Helical" evidence="6">
    <location>
        <begin position="104"/>
        <end position="122"/>
    </location>
</feature>
<protein>
    <submittedName>
        <fullName evidence="7">Membrane-spanning 4-domains subfamily A member 4D-like isoform X1</fullName>
    </submittedName>
</protein>
<comment type="similarity">
    <text evidence="2">Belongs to the MS4A family.</text>
</comment>
<dbReference type="InterPro" id="IPR030417">
    <property type="entry name" value="MS4A"/>
</dbReference>
<comment type="subcellular location">
    <subcellularLocation>
        <location evidence="1">Membrane</location>
        <topology evidence="1">Multi-pass membrane protein</topology>
    </subcellularLocation>
</comment>
<keyword evidence="4 6" id="KW-1133">Transmembrane helix</keyword>